<accession>A0A074Z1Z3</accession>
<protein>
    <submittedName>
        <fullName evidence="1">Uncharacterized protein</fullName>
    </submittedName>
</protein>
<name>A0A074Z1Z3_OPIVI</name>
<sequence>MGMAREETRLSATEIGRGEATAGRRILDITPPLSHERPIGSLVGARAEKTPVESPTVPTAACGVGDRIQVPGQVPIRAFDSGDNENNGGQSHRMSLKQVEMQGGRVMFGTGWDISSNATVRSDIQCLGAPGWVVPQAKFLALCKEVAISSQYEFTSDGGAFGRDSRRRFFCNIYLHQKNQSPKNQSSSIDIVHCAAFSVPALKQVGQQAASALIPDSLHIDVCCVSEAKNQDARNVVDPTVLQLFTRFQLPKCDDPETAAAVLPPPSIPCLLGYCVLLAVYLRAVWCRRRLRGLQLLQATLNSSLSKKGPWYTRITSPSLLAPKLCTTAPLITFAHRLDTAAACIHSSRPAMDSALLRKPALKLVCFMSVLIRKSCRTEFYPGAPIALKVRHFSIGIDPVSSRPAQTVSIQLPPLFLSDTLDPQQLYRAPFSRLPR</sequence>
<dbReference type="Proteomes" id="UP000054324">
    <property type="component" value="Unassembled WGS sequence"/>
</dbReference>
<dbReference type="GeneID" id="20324702"/>
<dbReference type="AlphaFoldDB" id="A0A074Z1Z3"/>
<dbReference type="CTD" id="20324702"/>
<dbReference type="RefSeq" id="XP_009175194.1">
    <property type="nucleotide sequence ID" value="XM_009176930.1"/>
</dbReference>
<keyword evidence="2" id="KW-1185">Reference proteome</keyword>
<dbReference type="EMBL" id="KL596997">
    <property type="protein sequence ID" value="KER21066.1"/>
    <property type="molecule type" value="Genomic_DNA"/>
</dbReference>
<gene>
    <name evidence="1" type="ORF">T265_10534</name>
</gene>
<evidence type="ECO:0000313" key="2">
    <source>
        <dbReference type="Proteomes" id="UP000054324"/>
    </source>
</evidence>
<proteinExistence type="predicted"/>
<dbReference type="KEGG" id="ovi:T265_10534"/>
<reference evidence="1 2" key="1">
    <citation type="submission" date="2013-11" db="EMBL/GenBank/DDBJ databases">
        <title>Opisthorchis viverrini - life in the bile duct.</title>
        <authorList>
            <person name="Young N.D."/>
            <person name="Nagarajan N."/>
            <person name="Lin S.J."/>
            <person name="Korhonen P.K."/>
            <person name="Jex A.R."/>
            <person name="Hall R.S."/>
            <person name="Safavi-Hemami H."/>
            <person name="Kaewkong W."/>
            <person name="Bertrand D."/>
            <person name="Gao S."/>
            <person name="Seet Q."/>
            <person name="Wongkham S."/>
            <person name="Teh B.T."/>
            <person name="Wongkham C."/>
            <person name="Intapan P.M."/>
            <person name="Maleewong W."/>
            <person name="Yang X."/>
            <person name="Hu M."/>
            <person name="Wang Z."/>
            <person name="Hofmann A."/>
            <person name="Sternberg P.W."/>
            <person name="Tan P."/>
            <person name="Wang J."/>
            <person name="Gasser R.B."/>
        </authorList>
    </citation>
    <scope>NUCLEOTIDE SEQUENCE [LARGE SCALE GENOMIC DNA]</scope>
</reference>
<evidence type="ECO:0000313" key="1">
    <source>
        <dbReference type="EMBL" id="KER21066.1"/>
    </source>
</evidence>
<organism evidence="1 2">
    <name type="scientific">Opisthorchis viverrini</name>
    <name type="common">Southeast Asian liver fluke</name>
    <dbReference type="NCBI Taxonomy" id="6198"/>
    <lineage>
        <taxon>Eukaryota</taxon>
        <taxon>Metazoa</taxon>
        <taxon>Spiralia</taxon>
        <taxon>Lophotrochozoa</taxon>
        <taxon>Platyhelminthes</taxon>
        <taxon>Trematoda</taxon>
        <taxon>Digenea</taxon>
        <taxon>Opisthorchiida</taxon>
        <taxon>Opisthorchiata</taxon>
        <taxon>Opisthorchiidae</taxon>
        <taxon>Opisthorchis</taxon>
    </lineage>
</organism>